<proteinExistence type="predicted"/>
<feature type="chain" id="PRO_5034626580" evidence="2">
    <location>
        <begin position="20"/>
        <end position="58"/>
    </location>
</feature>
<organism evidence="3 4">
    <name type="scientific">Endocarpon pusillum</name>
    <dbReference type="NCBI Taxonomy" id="364733"/>
    <lineage>
        <taxon>Eukaryota</taxon>
        <taxon>Fungi</taxon>
        <taxon>Dikarya</taxon>
        <taxon>Ascomycota</taxon>
        <taxon>Pezizomycotina</taxon>
        <taxon>Eurotiomycetes</taxon>
        <taxon>Chaetothyriomycetidae</taxon>
        <taxon>Verrucariales</taxon>
        <taxon>Verrucariaceae</taxon>
        <taxon>Endocarpon</taxon>
    </lineage>
</organism>
<evidence type="ECO:0000256" key="2">
    <source>
        <dbReference type="SAM" id="SignalP"/>
    </source>
</evidence>
<keyword evidence="2" id="KW-0732">Signal</keyword>
<accession>A0A8H7AL25</accession>
<feature type="region of interest" description="Disordered" evidence="1">
    <location>
        <begin position="23"/>
        <end position="44"/>
    </location>
</feature>
<keyword evidence="4" id="KW-1185">Reference proteome</keyword>
<protein>
    <submittedName>
        <fullName evidence="3">Uncharacterized protein</fullName>
    </submittedName>
</protein>
<evidence type="ECO:0000313" key="3">
    <source>
        <dbReference type="EMBL" id="KAF7511103.1"/>
    </source>
</evidence>
<dbReference type="AlphaFoldDB" id="A0A8H7AL25"/>
<evidence type="ECO:0000313" key="4">
    <source>
        <dbReference type="Proteomes" id="UP000606974"/>
    </source>
</evidence>
<comment type="caution">
    <text evidence="3">The sequence shown here is derived from an EMBL/GenBank/DDBJ whole genome shotgun (WGS) entry which is preliminary data.</text>
</comment>
<evidence type="ECO:0000256" key="1">
    <source>
        <dbReference type="SAM" id="MobiDB-lite"/>
    </source>
</evidence>
<sequence>MKLITLLSILTLGSTLGLALPEPQDNAYTHPPESTPPIPTLWRPRRAKMPLCETNLHR</sequence>
<reference evidence="3" key="1">
    <citation type="submission" date="2020-02" db="EMBL/GenBank/DDBJ databases">
        <authorList>
            <person name="Palmer J.M."/>
        </authorList>
    </citation>
    <scope>NUCLEOTIDE SEQUENCE</scope>
    <source>
        <strain evidence="3">EPUS1.4</strain>
        <tissue evidence="3">Thallus</tissue>
    </source>
</reference>
<feature type="signal peptide" evidence="2">
    <location>
        <begin position="1"/>
        <end position="19"/>
    </location>
</feature>
<gene>
    <name evidence="3" type="ORF">GJ744_005334</name>
</gene>
<name>A0A8H7AL25_9EURO</name>
<dbReference type="Proteomes" id="UP000606974">
    <property type="component" value="Unassembled WGS sequence"/>
</dbReference>
<dbReference type="EMBL" id="JAACFV010000023">
    <property type="protein sequence ID" value="KAF7511103.1"/>
    <property type="molecule type" value="Genomic_DNA"/>
</dbReference>